<protein>
    <submittedName>
        <fullName evidence="1">Helix-hairpin-helix domain-containing protein</fullName>
    </submittedName>
</protein>
<dbReference type="InterPro" id="IPR010994">
    <property type="entry name" value="RuvA_2-like"/>
</dbReference>
<reference evidence="1" key="1">
    <citation type="submission" date="2020-10" db="EMBL/GenBank/DDBJ databases">
        <authorList>
            <person name="Lu T."/>
            <person name="Wang Q."/>
            <person name="Han X."/>
        </authorList>
    </citation>
    <scope>NUCLEOTIDE SEQUENCE</scope>
    <source>
        <strain evidence="1">WQ 366</strain>
    </source>
</reference>
<sequence>MSLIITICASNCFAQLQETTIEESLLEQISEELGENVDVSDVLERLQYVLRHPYDLNKVTEEELAGLVFLSPQQISNLIAHREESGDFINILELQGIVGMDMKTINLLRSFVKVGEVSSFKDLSWKSIRQDDEHSLLLRYGRTLENQQGYDINDTERSQYLGDKNAYSLRYRWNYQQKLKIGINAEKDAGEPFFKLKQNAGFDFYSGYLEVNDISKVIQKIVIGDYSLQIGQGVILWNGLSFGKGAWIGAVARQGIGLRSYSSMNENNFQRGISARLKFKNIEWTPFVAYNQLSGNVEETDSLKLIRTINISGLHRTPTEQSYRNTIGQLVAGSAIKYNYNRLKLGFTALYTGFRGKKIKSDDIRNQYDFEGSNLMQLGVDYNYNFRNFYFFGETAHNIGSGFATVNGLIASLHTKVSVFANYRNFQRNYHGFYAQTLSEGTGVANEKGLYAGLVYHVTRKFEWVNYVDVFKFPWLRFREDGPSDGVDFLSQATYSWYKRGKFVLRYRYRIKQENLALPQANENILADVVRNQFRVDYEYKLNDTWNIKSRAELSLFDKKKESRSEGYMIFQDVYWKGLKNKLQLNSRVSYFNIKDYDSRIYAYESDVLYGASFPMYYDQGIRSYVNVRWRLSRHIDFWLRYSITSYLDRENIGSGLDLIKGNRRSDIKLQVRWQW</sequence>
<dbReference type="EMBL" id="JADEYP010000018">
    <property type="protein sequence ID" value="MCA5005578.1"/>
    <property type="molecule type" value="Genomic_DNA"/>
</dbReference>
<proteinExistence type="predicted"/>
<accession>A0ABS7Z5X2</accession>
<organism evidence="1 2">
    <name type="scientific">Sphingobacterium bovistauri</name>
    <dbReference type="NCBI Taxonomy" id="2781959"/>
    <lineage>
        <taxon>Bacteria</taxon>
        <taxon>Pseudomonadati</taxon>
        <taxon>Bacteroidota</taxon>
        <taxon>Sphingobacteriia</taxon>
        <taxon>Sphingobacteriales</taxon>
        <taxon>Sphingobacteriaceae</taxon>
        <taxon>Sphingobacterium</taxon>
    </lineage>
</organism>
<comment type="caution">
    <text evidence="1">The sequence shown here is derived from an EMBL/GenBank/DDBJ whole genome shotgun (WGS) entry which is preliminary data.</text>
</comment>
<gene>
    <name evidence="1" type="ORF">IPZ78_10480</name>
</gene>
<keyword evidence="2" id="KW-1185">Reference proteome</keyword>
<evidence type="ECO:0000313" key="1">
    <source>
        <dbReference type="EMBL" id="MCA5005578.1"/>
    </source>
</evidence>
<name>A0ABS7Z5X2_9SPHI</name>
<dbReference type="RefSeq" id="WP_225553447.1">
    <property type="nucleotide sequence ID" value="NZ_JADEYP010000018.1"/>
</dbReference>
<evidence type="ECO:0000313" key="2">
    <source>
        <dbReference type="Proteomes" id="UP001165302"/>
    </source>
</evidence>
<dbReference type="SUPFAM" id="SSF47781">
    <property type="entry name" value="RuvA domain 2-like"/>
    <property type="match status" value="1"/>
</dbReference>
<dbReference type="Proteomes" id="UP001165302">
    <property type="component" value="Unassembled WGS sequence"/>
</dbReference>